<dbReference type="Gene3D" id="1.10.3860.10">
    <property type="entry name" value="Sodium:dicarboxylate symporter"/>
    <property type="match status" value="1"/>
</dbReference>
<dbReference type="OrthoDB" id="5877963at2759"/>
<feature type="transmembrane region" description="Helical" evidence="6">
    <location>
        <begin position="301"/>
        <end position="322"/>
    </location>
</feature>
<dbReference type="InterPro" id="IPR050746">
    <property type="entry name" value="DAACS"/>
</dbReference>
<organism evidence="7 8">
    <name type="scientific">Klebsormidium nitens</name>
    <name type="common">Green alga</name>
    <name type="synonym">Ulothrix nitens</name>
    <dbReference type="NCBI Taxonomy" id="105231"/>
    <lineage>
        <taxon>Eukaryota</taxon>
        <taxon>Viridiplantae</taxon>
        <taxon>Streptophyta</taxon>
        <taxon>Klebsormidiophyceae</taxon>
        <taxon>Klebsormidiales</taxon>
        <taxon>Klebsormidiaceae</taxon>
        <taxon>Klebsormidium</taxon>
    </lineage>
</organism>
<keyword evidence="3 6" id="KW-0812">Transmembrane</keyword>
<feature type="transmembrane region" description="Helical" evidence="6">
    <location>
        <begin position="75"/>
        <end position="96"/>
    </location>
</feature>
<dbReference type="GO" id="GO:0005886">
    <property type="term" value="C:plasma membrane"/>
    <property type="evidence" value="ECO:0000318"/>
    <property type="project" value="GO_Central"/>
</dbReference>
<dbReference type="InterPro" id="IPR036458">
    <property type="entry name" value="Na:dicarbo_symporter_sf"/>
</dbReference>
<keyword evidence="4 6" id="KW-1133">Transmembrane helix</keyword>
<feature type="transmembrane region" description="Helical" evidence="6">
    <location>
        <begin position="230"/>
        <end position="251"/>
    </location>
</feature>
<dbReference type="AlphaFoldDB" id="A0A1Y1IJS9"/>
<evidence type="ECO:0000256" key="4">
    <source>
        <dbReference type="ARBA" id="ARBA00022989"/>
    </source>
</evidence>
<evidence type="ECO:0000313" key="8">
    <source>
        <dbReference type="Proteomes" id="UP000054558"/>
    </source>
</evidence>
<evidence type="ECO:0000256" key="5">
    <source>
        <dbReference type="ARBA" id="ARBA00023136"/>
    </source>
</evidence>
<proteinExistence type="inferred from homology"/>
<evidence type="ECO:0000313" key="7">
    <source>
        <dbReference type="EMBL" id="GAQ89391.1"/>
    </source>
</evidence>
<name>A0A1Y1IJS9_KLENI</name>
<protein>
    <recommendedName>
        <fullName evidence="6">Amino acid transporter</fullName>
    </recommendedName>
</protein>
<dbReference type="STRING" id="105231.A0A1Y1IJS9"/>
<evidence type="ECO:0000256" key="3">
    <source>
        <dbReference type="ARBA" id="ARBA00022692"/>
    </source>
</evidence>
<evidence type="ECO:0000256" key="2">
    <source>
        <dbReference type="ARBA" id="ARBA00022448"/>
    </source>
</evidence>
<gene>
    <name evidence="7" type="ORF">KFL_005170010</name>
</gene>
<dbReference type="InterPro" id="IPR001991">
    <property type="entry name" value="Na-dicarboxylate_symporter"/>
</dbReference>
<feature type="transmembrane region" description="Helical" evidence="6">
    <location>
        <begin position="108"/>
        <end position="131"/>
    </location>
</feature>
<keyword evidence="5 6" id="KW-0472">Membrane</keyword>
<dbReference type="Pfam" id="PF00375">
    <property type="entry name" value="SDF"/>
    <property type="match status" value="1"/>
</dbReference>
<keyword evidence="2 6" id="KW-0813">Transport</keyword>
<keyword evidence="8" id="KW-1185">Reference proteome</keyword>
<comment type="similarity">
    <text evidence="6">Belongs to the dicarboxylate/amino acid:cation symporter (DAACS) (TC 2.A.23) family.</text>
</comment>
<dbReference type="GO" id="GO:0015175">
    <property type="term" value="F:neutral L-amino acid transmembrane transporter activity"/>
    <property type="evidence" value="ECO:0000318"/>
    <property type="project" value="GO_Central"/>
</dbReference>
<keyword evidence="6" id="KW-0769">Symport</keyword>
<dbReference type="SUPFAM" id="SSF118215">
    <property type="entry name" value="Proton glutamate symport protein"/>
    <property type="match status" value="1"/>
</dbReference>
<evidence type="ECO:0000256" key="6">
    <source>
        <dbReference type="RuleBase" id="RU361216"/>
    </source>
</evidence>
<dbReference type="Proteomes" id="UP000054558">
    <property type="component" value="Unassembled WGS sequence"/>
</dbReference>
<dbReference type="PANTHER" id="PTHR11958">
    <property type="entry name" value="SODIUM/DICARBOXYLATE SYMPORTER-RELATED"/>
    <property type="match status" value="1"/>
</dbReference>
<feature type="transmembrane region" description="Helical" evidence="6">
    <location>
        <begin position="190"/>
        <end position="209"/>
    </location>
</feature>
<sequence length="501" mass="53545">MEASPPDGSHSLAHSLWRTRWDTFKRKAFRSDMLLYWTLLGVAFGAVVGGMVTWLHPSERVTELIGYPGELLMRALRELVLPLVALALMTGVLNLRHTTTGSSRIAQWAMQFYLLSMLLAVALGIGLIYTIRPGRGQPLAKMAHKTECGNGTGNSVQGGRPAASGDLVEALLNIGRDLVPTNIVQAAADANFLGVIAISIFFGSVLASMGEEAEPLIHNIEIANKAVINMILHVVWLTPIGVSSLVAGSILRACDLVLLLKSLALYVITILTGFGLHCFVVLPALLYLYTRKDPFKAARSFFPAFAMGFGTASSAATMPVTMQCAVDHGCRESVVNFVIPLGTSVNRDGAALYEAASVLFIAQAHGMNLSAGSVVLIAITSTLAAVGAASVPMSALVTMITVLQAVSLEQFVGDVSILLAVDWCLGMFRTVTNIWGDSVAALCVDHLSRQHEATEHKRRASKADGMPEEEIGLVGQDWAPEGIASQSVFPRPLSPIRCLTR</sequence>
<comment type="subcellular location">
    <subcellularLocation>
        <location evidence="1 6">Membrane</location>
        <topology evidence="1 6">Multi-pass membrane protein</topology>
    </subcellularLocation>
</comment>
<reference evidence="7 8" key="1">
    <citation type="journal article" date="2014" name="Nat. Commun.">
        <title>Klebsormidium flaccidum genome reveals primary factors for plant terrestrial adaptation.</title>
        <authorList>
            <person name="Hori K."/>
            <person name="Maruyama F."/>
            <person name="Fujisawa T."/>
            <person name="Togashi T."/>
            <person name="Yamamoto N."/>
            <person name="Seo M."/>
            <person name="Sato S."/>
            <person name="Yamada T."/>
            <person name="Mori H."/>
            <person name="Tajima N."/>
            <person name="Moriyama T."/>
            <person name="Ikeuchi M."/>
            <person name="Watanabe M."/>
            <person name="Wada H."/>
            <person name="Kobayashi K."/>
            <person name="Saito M."/>
            <person name="Masuda T."/>
            <person name="Sasaki-Sekimoto Y."/>
            <person name="Mashiguchi K."/>
            <person name="Awai K."/>
            <person name="Shimojima M."/>
            <person name="Masuda S."/>
            <person name="Iwai M."/>
            <person name="Nobusawa T."/>
            <person name="Narise T."/>
            <person name="Kondo S."/>
            <person name="Saito H."/>
            <person name="Sato R."/>
            <person name="Murakawa M."/>
            <person name="Ihara Y."/>
            <person name="Oshima-Yamada Y."/>
            <person name="Ohtaka K."/>
            <person name="Satoh M."/>
            <person name="Sonobe K."/>
            <person name="Ishii M."/>
            <person name="Ohtani R."/>
            <person name="Kanamori-Sato M."/>
            <person name="Honoki R."/>
            <person name="Miyazaki D."/>
            <person name="Mochizuki H."/>
            <person name="Umetsu J."/>
            <person name="Higashi K."/>
            <person name="Shibata D."/>
            <person name="Kamiya Y."/>
            <person name="Sato N."/>
            <person name="Nakamura Y."/>
            <person name="Tabata S."/>
            <person name="Ida S."/>
            <person name="Kurokawa K."/>
            <person name="Ohta H."/>
        </authorList>
    </citation>
    <scope>NUCLEOTIDE SEQUENCE [LARGE SCALE GENOMIC DNA]</scope>
    <source>
        <strain evidence="7 8">NIES-2285</strain>
    </source>
</reference>
<feature type="transmembrane region" description="Helical" evidence="6">
    <location>
        <begin position="34"/>
        <end position="55"/>
    </location>
</feature>
<feature type="transmembrane region" description="Helical" evidence="6">
    <location>
        <begin position="263"/>
        <end position="289"/>
    </location>
</feature>
<evidence type="ECO:0000256" key="1">
    <source>
        <dbReference type="ARBA" id="ARBA00004141"/>
    </source>
</evidence>
<accession>A0A1Y1IJS9</accession>
<dbReference type="OMA" id="GIMFVVH"/>
<dbReference type="GO" id="GO:0005313">
    <property type="term" value="F:L-glutamate transmembrane transporter activity"/>
    <property type="evidence" value="ECO:0000318"/>
    <property type="project" value="GO_Central"/>
</dbReference>
<dbReference type="PRINTS" id="PR00173">
    <property type="entry name" value="EDTRNSPORT"/>
</dbReference>
<dbReference type="EMBL" id="DF237466">
    <property type="protein sequence ID" value="GAQ89391.1"/>
    <property type="molecule type" value="Genomic_DNA"/>
</dbReference>
<dbReference type="GO" id="GO:0015501">
    <property type="term" value="F:glutamate:sodium symporter activity"/>
    <property type="evidence" value="ECO:0000318"/>
    <property type="project" value="GO_Central"/>
</dbReference>
<dbReference type="PANTHER" id="PTHR11958:SF63">
    <property type="entry name" value="AMINO ACID TRANSPORTER"/>
    <property type="match status" value="1"/>
</dbReference>